<accession>A0AAW8W998</accession>
<evidence type="ECO:0000313" key="1">
    <source>
        <dbReference type="EMBL" id="MDT7015338.1"/>
    </source>
</evidence>
<proteinExistence type="predicted"/>
<dbReference type="RefSeq" id="WP_304125821.1">
    <property type="nucleotide sequence ID" value="NZ_CAJLCK010000048.1"/>
</dbReference>
<reference evidence="1" key="1">
    <citation type="submission" date="2023-08" db="EMBL/GenBank/DDBJ databases">
        <authorList>
            <person name="Page C.A."/>
            <person name="Perez-Diaz I.M."/>
        </authorList>
    </citation>
    <scope>NUCLEOTIDE SEQUENCE</scope>
    <source>
        <strain evidence="1">3.8.38</strain>
    </source>
</reference>
<gene>
    <name evidence="1" type="ORF">RI532_13230</name>
</gene>
<name>A0AAW8W998_9LACO</name>
<comment type="caution">
    <text evidence="1">The sequence shown here is derived from an EMBL/GenBank/DDBJ whole genome shotgun (WGS) entry which is preliminary data.</text>
</comment>
<dbReference type="Proteomes" id="UP001254075">
    <property type="component" value="Unassembled WGS sequence"/>
</dbReference>
<protein>
    <submittedName>
        <fullName evidence="1">Uncharacterized protein</fullName>
    </submittedName>
</protein>
<organism evidence="1 2">
    <name type="scientific">Levilactobacillus namurensis</name>
    <dbReference type="NCBI Taxonomy" id="380393"/>
    <lineage>
        <taxon>Bacteria</taxon>
        <taxon>Bacillati</taxon>
        <taxon>Bacillota</taxon>
        <taxon>Bacilli</taxon>
        <taxon>Lactobacillales</taxon>
        <taxon>Lactobacillaceae</taxon>
        <taxon>Levilactobacillus</taxon>
    </lineage>
</organism>
<dbReference type="EMBL" id="JAVLAM010000005">
    <property type="protein sequence ID" value="MDT7015338.1"/>
    <property type="molecule type" value="Genomic_DNA"/>
</dbReference>
<evidence type="ECO:0000313" key="2">
    <source>
        <dbReference type="Proteomes" id="UP001254075"/>
    </source>
</evidence>
<sequence>MITVKSVNGNGIVFVLKHVAYIENVKSDSYFFVHVGKDDDAVAVPDEYYHSFLDALKVSALVVGKGEIG</sequence>
<dbReference type="AlphaFoldDB" id="A0AAW8W998"/>